<dbReference type="Pfam" id="PF05093">
    <property type="entry name" value="CIAPIN1"/>
    <property type="match status" value="1"/>
</dbReference>
<proteinExistence type="inferred from homology"/>
<name>A0A1C3KLS3_PLAMA</name>
<evidence type="ECO:0000313" key="12">
    <source>
        <dbReference type="EMBL" id="SBT74879.1"/>
    </source>
</evidence>
<dbReference type="GO" id="GO:0051539">
    <property type="term" value="F:4 iron, 4 sulfur cluster binding"/>
    <property type="evidence" value="ECO:0007669"/>
    <property type="project" value="UniProtKB-KW"/>
</dbReference>
<comment type="domain">
    <text evidence="9">The N-terminal domain has structural similarity with S-adenosyl-L-methionine-dependent methyltransferases, but does not bind S-adenosyl-L-methionine. It is required for correct assembly of the 2 Fe-S clusters.</text>
</comment>
<feature type="binding site" evidence="9">
    <location>
        <position position="232"/>
    </location>
    <ligand>
        <name>[4Fe-4S] cluster</name>
        <dbReference type="ChEBI" id="CHEBI:49883"/>
    </ligand>
</feature>
<evidence type="ECO:0000256" key="6">
    <source>
        <dbReference type="ARBA" id="ARBA00023004"/>
    </source>
</evidence>
<gene>
    <name evidence="12" type="primary">DRE2</name>
    <name evidence="12" type="ORF">PMLGA01_050010600</name>
</gene>
<dbReference type="GO" id="GO:0046872">
    <property type="term" value="F:metal ion binding"/>
    <property type="evidence" value="ECO:0007669"/>
    <property type="project" value="UniProtKB-KW"/>
</dbReference>
<accession>A0A1C3KLS3</accession>
<keyword evidence="3 9" id="KW-0004">4Fe-4S</keyword>
<keyword evidence="5 9" id="KW-0479">Metal-binding</keyword>
<evidence type="ECO:0000256" key="7">
    <source>
        <dbReference type="ARBA" id="ARBA00023014"/>
    </source>
</evidence>
<evidence type="ECO:0000256" key="3">
    <source>
        <dbReference type="ARBA" id="ARBA00022485"/>
    </source>
</evidence>
<feature type="compositionally biased region" description="Basic and acidic residues" evidence="10">
    <location>
        <begin position="95"/>
        <end position="106"/>
    </location>
</feature>
<feature type="short sequence motif" description="Cx2C motif 2" evidence="9">
    <location>
        <begin position="240"/>
        <end position="243"/>
    </location>
</feature>
<feature type="region of interest" description="Disordered" evidence="10">
    <location>
        <begin position="95"/>
        <end position="120"/>
    </location>
</feature>
<organism evidence="12 13">
    <name type="scientific">Plasmodium malariae</name>
    <dbReference type="NCBI Taxonomy" id="5858"/>
    <lineage>
        <taxon>Eukaryota</taxon>
        <taxon>Sar</taxon>
        <taxon>Alveolata</taxon>
        <taxon>Apicomplexa</taxon>
        <taxon>Aconoidasida</taxon>
        <taxon>Haemosporida</taxon>
        <taxon>Plasmodiidae</taxon>
        <taxon>Plasmodium</taxon>
        <taxon>Plasmodium (Plasmodium)</taxon>
    </lineage>
</organism>
<comment type="function">
    <text evidence="9">Component of the cytosolic iron-sulfur (Fe-S) protein assembly (CIA) machinery. Required for the maturation of extramitochondrial Fe-S proteins. Part of an electron transfer chain functioning in an early step of cytosolic Fe-S biogenesis, facilitating the de novo assembly of a [4Fe-4S] cluster on the cytosolic Fe-S scaffold complex. Electrons are transferred from NADPH via a FAD- and FMN-containing diflavin oxidoreductase. Together with the diflavin oxidoreductase, also required for the assembly of the diferric tyrosyl radical cofactor of ribonucleotide reductase (RNR), probably by providing electrons for reduction during radical cofactor maturation in the catalytic small subunit.</text>
</comment>
<keyword evidence="4 9" id="KW-0963">Cytoplasm</keyword>
<comment type="caution">
    <text evidence="9">Lacks conserved residue(s) required for the propagation of feature annotation.</text>
</comment>
<dbReference type="Proteomes" id="UP000219799">
    <property type="component" value="Chromosome 5"/>
</dbReference>
<evidence type="ECO:0000256" key="2">
    <source>
        <dbReference type="ARBA" id="ARBA00008169"/>
    </source>
</evidence>
<dbReference type="HAMAP" id="MF_03115">
    <property type="entry name" value="Anamorsin"/>
    <property type="match status" value="1"/>
</dbReference>
<dbReference type="VEuPathDB" id="PlasmoDB:PmUG01_05021400"/>
<comment type="subcellular location">
    <subcellularLocation>
        <location evidence="9">Cytoplasm</location>
    </subcellularLocation>
    <subcellularLocation>
        <location evidence="9">Mitochondrion intermembrane space</location>
    </subcellularLocation>
</comment>
<dbReference type="InterPro" id="IPR046408">
    <property type="entry name" value="CIAPIN1"/>
</dbReference>
<evidence type="ECO:0000256" key="1">
    <source>
        <dbReference type="ARBA" id="ARBA00001966"/>
    </source>
</evidence>
<reference evidence="12 13" key="1">
    <citation type="submission" date="2016-06" db="EMBL/GenBank/DDBJ databases">
        <authorList>
            <consortium name="Pathogen Informatics"/>
        </authorList>
    </citation>
    <scope>NUCLEOTIDE SEQUENCE [LARGE SCALE GENOMIC DNA]</scope>
    <source>
        <strain evidence="12">PmlGA01</strain>
    </source>
</reference>
<dbReference type="PANTHER" id="PTHR13273:SF14">
    <property type="entry name" value="ANAMORSIN"/>
    <property type="match status" value="1"/>
</dbReference>
<comment type="cofactor">
    <cofactor evidence="1 9">
        <name>[4Fe-4S] cluster</name>
        <dbReference type="ChEBI" id="CHEBI:49883"/>
    </cofactor>
</comment>
<dbReference type="PANTHER" id="PTHR13273">
    <property type="entry name" value="ANAMORSIN"/>
    <property type="match status" value="1"/>
</dbReference>
<evidence type="ECO:0000256" key="8">
    <source>
        <dbReference type="ARBA" id="ARBA00023128"/>
    </source>
</evidence>
<dbReference type="GO" id="GO:0051537">
    <property type="term" value="F:2 iron, 2 sulfur cluster binding"/>
    <property type="evidence" value="ECO:0007669"/>
    <property type="project" value="UniProtKB-UniRule"/>
</dbReference>
<evidence type="ECO:0000256" key="10">
    <source>
        <dbReference type="SAM" id="MobiDB-lite"/>
    </source>
</evidence>
<evidence type="ECO:0000256" key="9">
    <source>
        <dbReference type="HAMAP-Rule" id="MF_03115"/>
    </source>
</evidence>
<dbReference type="AlphaFoldDB" id="A0A1C3KLS3"/>
<feature type="domain" description="Anamorsin C-terminal" evidence="11">
    <location>
        <begin position="187"/>
        <end position="259"/>
    </location>
</feature>
<dbReference type="EMBL" id="LT594493">
    <property type="protein sequence ID" value="SBT74879.1"/>
    <property type="molecule type" value="Genomic_DNA"/>
</dbReference>
<feature type="binding site" evidence="9">
    <location>
        <position position="243"/>
    </location>
    <ligand>
        <name>[4Fe-4S] cluster</name>
        <dbReference type="ChEBI" id="CHEBI:49883"/>
    </ligand>
</feature>
<keyword evidence="8 9" id="KW-0496">Mitochondrion</keyword>
<feature type="binding site" evidence="9">
    <location>
        <position position="240"/>
    </location>
    <ligand>
        <name>[4Fe-4S] cluster</name>
        <dbReference type="ChEBI" id="CHEBI:49883"/>
    </ligand>
</feature>
<feature type="binding site" evidence="9">
    <location>
        <position position="229"/>
    </location>
    <ligand>
        <name>[4Fe-4S] cluster</name>
        <dbReference type="ChEBI" id="CHEBI:49883"/>
    </ligand>
</feature>
<feature type="short sequence motif" description="Cx2C motif 1" evidence="9">
    <location>
        <begin position="229"/>
        <end position="232"/>
    </location>
</feature>
<sequence length="266" mass="30438">MMNFEETLVILNDDGPCELLRKKYYEMLVPTISVFNFKKKKIYKKYNNILLYTYKDYSFLWELEDSILLKVQKCLNKNGILKLIIYINNNSDTHDESAEHESAEKRNRNRSNNSSSKCGNKDNMEILKKLKKECLYNGFVNISNETTFAEKGVIINVTAEKPDFLSNKDENDLSSGEGEAYEDEDDKKKVVNRVCDNCTCGKKKNAINQEKIIIGENVEYITENVVSSCGNCYLGDAFRCASCPYKGLPAFQPGENVKLNLNNESN</sequence>
<evidence type="ECO:0000256" key="5">
    <source>
        <dbReference type="ARBA" id="ARBA00022723"/>
    </source>
</evidence>
<comment type="domain">
    <text evidence="9">The C-terminal domain binds 2 Fe-S clusters but is otherwise mostly in an intrinsically disordered conformation.</text>
</comment>
<comment type="subunit">
    <text evidence="9">Monomer.</text>
</comment>
<dbReference type="GO" id="GO:0009055">
    <property type="term" value="F:electron transfer activity"/>
    <property type="evidence" value="ECO:0007669"/>
    <property type="project" value="UniProtKB-UniRule"/>
</dbReference>
<protein>
    <recommendedName>
        <fullName evidence="9">Anamorsin homolog</fullName>
    </recommendedName>
    <alternativeName>
        <fullName evidence="9">Fe-S cluster assembly protein DRE2 homolog</fullName>
    </alternativeName>
</protein>
<feature type="region of interest" description="Fe-S binding site B" evidence="9">
    <location>
        <begin position="229"/>
        <end position="243"/>
    </location>
</feature>
<dbReference type="GO" id="GO:0005758">
    <property type="term" value="C:mitochondrial intermembrane space"/>
    <property type="evidence" value="ECO:0007669"/>
    <property type="project" value="UniProtKB-SubCell"/>
</dbReference>
<comment type="domain">
    <text evidence="9">The twin Cx2C motifs are involved in the recognition by the mitochondrial MIA40-ERV1 disulfide relay system. The formation of 2 disulfide bonds in the Cx2C motifs through dithiol/disulfide exchange reactions effectively traps the protein in the mitochondrial intermembrane space.</text>
</comment>
<comment type="similarity">
    <text evidence="2 9">Belongs to the anamorsin family.</text>
</comment>
<keyword evidence="7 9" id="KW-0411">Iron-sulfur</keyword>
<dbReference type="InterPro" id="IPR007785">
    <property type="entry name" value="Anamorsin"/>
</dbReference>
<keyword evidence="6 9" id="KW-0408">Iron</keyword>
<dbReference type="GO" id="GO:0016226">
    <property type="term" value="P:iron-sulfur cluster assembly"/>
    <property type="evidence" value="ECO:0007669"/>
    <property type="project" value="UniProtKB-UniRule"/>
</dbReference>
<evidence type="ECO:0000259" key="11">
    <source>
        <dbReference type="Pfam" id="PF05093"/>
    </source>
</evidence>
<evidence type="ECO:0000256" key="4">
    <source>
        <dbReference type="ARBA" id="ARBA00022490"/>
    </source>
</evidence>
<evidence type="ECO:0000313" key="13">
    <source>
        <dbReference type="Proteomes" id="UP000219799"/>
    </source>
</evidence>